<evidence type="ECO:0000313" key="3">
    <source>
        <dbReference type="Proteomes" id="UP000018159"/>
    </source>
</evidence>
<sequence length="132" mass="15361">MRLSEYLKTVIFSIGIVSVSHVLITLFGQTIPNYVSGFFREVGGAFMLVFVFAFAFAWFLRARPHNRPKKYAIVAFDVFGNQVELDGLRTEFRNHDVAWSFMKQYKKDHPLHNFAMVADTPNSEKKTIFRYI</sequence>
<keyword evidence="1" id="KW-0472">Membrane</keyword>
<accession>V6ATE6</accession>
<proteinExistence type="predicted"/>
<keyword evidence="1" id="KW-0812">Transmembrane</keyword>
<dbReference type="STRING" id="1407055.NITUZ_30494"/>
<feature type="transmembrane region" description="Helical" evidence="1">
    <location>
        <begin position="12"/>
        <end position="31"/>
    </location>
</feature>
<gene>
    <name evidence="2" type="ORF">NITUZ_30494</name>
</gene>
<dbReference type="RefSeq" id="WP_048195895.1">
    <property type="nucleotide sequence ID" value="NZ_CBTY010000008.1"/>
</dbReference>
<name>V6ATE6_9ARCH</name>
<dbReference type="OrthoDB" id="11281at2157"/>
<protein>
    <submittedName>
        <fullName evidence="2">Uncharacterized protein</fullName>
    </submittedName>
</protein>
<keyword evidence="1" id="KW-1133">Transmembrane helix</keyword>
<dbReference type="AlphaFoldDB" id="V6ATE6"/>
<comment type="caution">
    <text evidence="2">The sequence shown here is derived from an EMBL/GenBank/DDBJ whole genome shotgun (WGS) entry which is preliminary data.</text>
</comment>
<keyword evidence="3" id="KW-1185">Reference proteome</keyword>
<evidence type="ECO:0000313" key="2">
    <source>
        <dbReference type="EMBL" id="CDI05800.1"/>
    </source>
</evidence>
<organism evidence="2 3">
    <name type="scientific">Candidatus Nitrosotenuis uzonensis</name>
    <dbReference type="NCBI Taxonomy" id="1407055"/>
    <lineage>
        <taxon>Archaea</taxon>
        <taxon>Nitrososphaerota</taxon>
        <taxon>Candidatus Nitrosotenuis</taxon>
    </lineage>
</organism>
<dbReference type="Proteomes" id="UP000018159">
    <property type="component" value="Unassembled WGS sequence"/>
</dbReference>
<reference evidence="2 3" key="1">
    <citation type="journal article" date="2013" name="PLoS ONE">
        <title>Enrichment and Genome Sequence of the Group I.1a Ammonia-Oxidizing Archaeon ?Ca. Nitrosotenuis uzonensis? Representing a Clade Globally.</title>
        <authorList>
            <person name="Lebedeva E.V."/>
            <person name="Hatzenpichler R."/>
            <person name="Pelletier E."/>
            <person name="Schuster N."/>
            <person name="Hauzmayer S."/>
            <person name="Bulaev A."/>
            <person name="Grigor'eva N.V."/>
            <person name="Galushko A."/>
            <person name="Schmid M."/>
            <person name="Palatinszky M."/>
            <person name="Le Paslier D."/>
            <person name="Daims H."/>
            <person name="Wagner M."/>
        </authorList>
    </citation>
    <scope>NUCLEOTIDE SEQUENCE [LARGE SCALE GENOMIC DNA]</scope>
    <source>
        <strain evidence="2 3">N4</strain>
    </source>
</reference>
<dbReference type="EMBL" id="CBTY010000008">
    <property type="protein sequence ID" value="CDI05800.1"/>
    <property type="molecule type" value="Genomic_DNA"/>
</dbReference>
<feature type="transmembrane region" description="Helical" evidence="1">
    <location>
        <begin position="43"/>
        <end position="60"/>
    </location>
</feature>
<evidence type="ECO:0000256" key="1">
    <source>
        <dbReference type="SAM" id="Phobius"/>
    </source>
</evidence>